<proteinExistence type="predicted"/>
<sequence length="34" mass="3766">MSSLKLVLEVPRLVCMPRSSSSTKTKTEAETEIN</sequence>
<gene>
    <name evidence="1" type="ORF">FPSE_10417</name>
</gene>
<dbReference type="EMBL" id="AFNW01000343">
    <property type="protein sequence ID" value="EKJ69427.1"/>
    <property type="molecule type" value="Genomic_DNA"/>
</dbReference>
<evidence type="ECO:0000313" key="1">
    <source>
        <dbReference type="EMBL" id="EKJ69427.1"/>
    </source>
</evidence>
<evidence type="ECO:0000313" key="2">
    <source>
        <dbReference type="Proteomes" id="UP000007978"/>
    </source>
</evidence>
<accession>K3V7G7</accession>
<dbReference type="AlphaFoldDB" id="K3V7G7"/>
<protein>
    <submittedName>
        <fullName evidence="1">Uncharacterized protein</fullName>
    </submittedName>
</protein>
<keyword evidence="2" id="KW-1185">Reference proteome</keyword>
<organism evidence="1 2">
    <name type="scientific">Fusarium pseudograminearum (strain CS3096)</name>
    <name type="common">Wheat and barley crown-rot fungus</name>
    <dbReference type="NCBI Taxonomy" id="1028729"/>
    <lineage>
        <taxon>Eukaryota</taxon>
        <taxon>Fungi</taxon>
        <taxon>Dikarya</taxon>
        <taxon>Ascomycota</taxon>
        <taxon>Pezizomycotina</taxon>
        <taxon>Sordariomycetes</taxon>
        <taxon>Hypocreomycetidae</taxon>
        <taxon>Hypocreales</taxon>
        <taxon>Nectriaceae</taxon>
        <taxon>Fusarium</taxon>
    </lineage>
</organism>
<dbReference type="RefSeq" id="XP_009261809.1">
    <property type="nucleotide sequence ID" value="XM_009263534.1"/>
</dbReference>
<reference evidence="1 2" key="1">
    <citation type="journal article" date="2012" name="PLoS Pathog.">
        <title>Comparative pathogenomics reveals horizontally acquired novel virulence genes in fungi infecting cereal hosts.</title>
        <authorList>
            <person name="Gardiner D.M."/>
            <person name="McDonald M.C."/>
            <person name="Covarelli L."/>
            <person name="Solomon P.S."/>
            <person name="Rusu A.G."/>
            <person name="Marshall M."/>
            <person name="Kazan K."/>
            <person name="Chakraborty S."/>
            <person name="McDonald B.A."/>
            <person name="Manners J.M."/>
        </authorList>
    </citation>
    <scope>NUCLEOTIDE SEQUENCE [LARGE SCALE GENOMIC DNA]</scope>
    <source>
        <strain evidence="1 2">CS3096</strain>
    </source>
</reference>
<comment type="caution">
    <text evidence="1">The sequence shown here is derived from an EMBL/GenBank/DDBJ whole genome shotgun (WGS) entry which is preliminary data.</text>
</comment>
<dbReference type="Proteomes" id="UP000007978">
    <property type="component" value="Chromosome 2"/>
</dbReference>
<dbReference type="GeneID" id="20369034"/>
<name>K3V7G7_FUSPC</name>
<dbReference type="HOGENOM" id="CLU_3377185_0_0_1"/>
<dbReference type="KEGG" id="fpu:FPSE_10417"/>